<gene>
    <name evidence="1" type="primary">matK</name>
</gene>
<name>H1ZTB3_9CARY</name>
<sequence>MNLPCLPGTLIFQNRIPFLSLIKMTFLGTSTRRICIIK</sequence>
<geneLocation type="chloroplast" evidence="1"/>
<proteinExistence type="predicted"/>
<reference evidence="1" key="1">
    <citation type="submission" date="2010-06" db="EMBL/GenBank/DDBJ databases">
        <title>Molecular systematics of the Cactaceae.</title>
        <authorList>
            <person name="Barcenas R.T."/>
            <person name="Yesson C.J."/>
            <person name="Hawkins J.A."/>
        </authorList>
    </citation>
    <scope>NUCLEOTIDE SEQUENCE</scope>
</reference>
<keyword evidence="1" id="KW-0150">Chloroplast</keyword>
<dbReference type="EMBL" id="FN997067">
    <property type="protein sequence ID" value="CBV65318.1"/>
    <property type="molecule type" value="Genomic_DNA"/>
</dbReference>
<accession>H1ZTB3</accession>
<keyword evidence="1" id="KW-0934">Plastid</keyword>
<dbReference type="AlphaFoldDB" id="H1ZTB3"/>
<evidence type="ECO:0000313" key="1">
    <source>
        <dbReference type="EMBL" id="CBV65318.1"/>
    </source>
</evidence>
<protein>
    <submittedName>
        <fullName evidence="1">Maturase K</fullName>
    </submittedName>
</protein>
<organism evidence="1">
    <name type="scientific">Mammillaria longiflora</name>
    <dbReference type="NCBI Taxonomy" id="867427"/>
    <lineage>
        <taxon>Eukaryota</taxon>
        <taxon>Viridiplantae</taxon>
        <taxon>Streptophyta</taxon>
        <taxon>Embryophyta</taxon>
        <taxon>Tracheophyta</taxon>
        <taxon>Spermatophyta</taxon>
        <taxon>Magnoliopsida</taxon>
        <taxon>eudicotyledons</taxon>
        <taxon>Gunneridae</taxon>
        <taxon>Pentapetalae</taxon>
        <taxon>Caryophyllales</taxon>
        <taxon>Cactineae</taxon>
        <taxon>Cactaceae</taxon>
        <taxon>Cactoideae</taxon>
        <taxon>Cacteae</taxon>
        <taxon>Mammillaria</taxon>
    </lineage>
</organism>